<gene>
    <name evidence="9" type="ORF">CL176_10900</name>
</gene>
<evidence type="ECO:0000313" key="9">
    <source>
        <dbReference type="EMBL" id="AXY26459.1"/>
    </source>
</evidence>
<evidence type="ECO:0000256" key="3">
    <source>
        <dbReference type="ARBA" id="ARBA00023027"/>
    </source>
</evidence>
<dbReference type="Pfam" id="PF00056">
    <property type="entry name" value="Ldh_1_N"/>
    <property type="match status" value="1"/>
</dbReference>
<dbReference type="PANTHER" id="PTHR43128">
    <property type="entry name" value="L-2-HYDROXYCARBOXYLATE DEHYDROGENASE (NAD(P)(+))"/>
    <property type="match status" value="1"/>
</dbReference>
<feature type="binding site" evidence="5">
    <location>
        <begin position="10"/>
        <end position="15"/>
    </location>
    <ligand>
        <name>NAD(+)</name>
        <dbReference type="ChEBI" id="CHEBI:57540"/>
    </ligand>
</feature>
<dbReference type="AlphaFoldDB" id="A0A347WN02"/>
<keyword evidence="2 6" id="KW-0560">Oxidoreductase</keyword>
<protein>
    <submittedName>
        <fullName evidence="9">L-lactate dehydrogenase</fullName>
    </submittedName>
</protein>
<dbReference type="InterPro" id="IPR001236">
    <property type="entry name" value="Lactate/malate_DH_N"/>
</dbReference>
<evidence type="ECO:0000259" key="8">
    <source>
        <dbReference type="Pfam" id="PF02866"/>
    </source>
</evidence>
<keyword evidence="10" id="KW-1185">Reference proteome</keyword>
<dbReference type="Proteomes" id="UP000263232">
    <property type="component" value="Chromosome"/>
</dbReference>
<keyword evidence="3 5" id="KW-0520">NAD</keyword>
<dbReference type="KEGG" id="abae:CL176_10900"/>
<feature type="domain" description="Lactate/malate dehydrogenase C-terminal" evidence="8">
    <location>
        <begin position="152"/>
        <end position="320"/>
    </location>
</feature>
<evidence type="ECO:0000256" key="2">
    <source>
        <dbReference type="ARBA" id="ARBA00023002"/>
    </source>
</evidence>
<proteinExistence type="inferred from homology"/>
<dbReference type="InterPro" id="IPR015955">
    <property type="entry name" value="Lactate_DH/Glyco_Ohase_4_C"/>
</dbReference>
<feature type="binding site" evidence="5">
    <location>
        <begin position="123"/>
        <end position="125"/>
    </location>
    <ligand>
        <name>NAD(+)</name>
        <dbReference type="ChEBI" id="CHEBI:57540"/>
    </ligand>
</feature>
<evidence type="ECO:0000313" key="10">
    <source>
        <dbReference type="Proteomes" id="UP000263232"/>
    </source>
</evidence>
<dbReference type="InterPro" id="IPR022383">
    <property type="entry name" value="Lactate/malate_DH_C"/>
</dbReference>
<dbReference type="EMBL" id="CP023434">
    <property type="protein sequence ID" value="AXY26459.1"/>
    <property type="molecule type" value="Genomic_DNA"/>
</dbReference>
<reference evidence="9 10" key="1">
    <citation type="submission" date="2017-09" db="EMBL/GenBank/DDBJ databases">
        <title>Complete genome sequence of Oxytococcus suis strain ZY16052.</title>
        <authorList>
            <person name="Li F."/>
        </authorList>
    </citation>
    <scope>NUCLEOTIDE SEQUENCE [LARGE SCALE GENOMIC DNA]</scope>
    <source>
        <strain evidence="9 10">ZY16052</strain>
    </source>
</reference>
<evidence type="ECO:0000259" key="7">
    <source>
        <dbReference type="Pfam" id="PF00056"/>
    </source>
</evidence>
<dbReference type="PANTHER" id="PTHR43128:SF16">
    <property type="entry name" value="L-LACTATE DEHYDROGENASE"/>
    <property type="match status" value="1"/>
</dbReference>
<dbReference type="RefSeq" id="WP_118991316.1">
    <property type="nucleotide sequence ID" value="NZ_CP023434.1"/>
</dbReference>
<feature type="domain" description="Lactate/malate dehydrogenase N-terminal" evidence="7">
    <location>
        <begin position="5"/>
        <end position="146"/>
    </location>
</feature>
<dbReference type="SUPFAM" id="SSF56327">
    <property type="entry name" value="LDH C-terminal domain-like"/>
    <property type="match status" value="1"/>
</dbReference>
<evidence type="ECO:0000256" key="5">
    <source>
        <dbReference type="PIRSR" id="PIRSR000102-3"/>
    </source>
</evidence>
<comment type="similarity">
    <text evidence="1">Belongs to the LDH/MDH superfamily. LDH family.</text>
</comment>
<name>A0A347WN02_9LACT</name>
<sequence>MKTQKLGIIGLGHVGEHVLAYASQSELFGEIVTIDINEDKAFGEALDQRHATGLFTRNNINIYQGNYSNLKDADIIIICATYVYDDGRILADRQALIGDNASIIRDIMRQITEVTQEAILIFITNPADTVTFMAASEFNYPQERIMSTGCMLDTARFKQILGEHYGVDPKSVSAYMIGEHGYTAVPVLSKTTIAGIPYEDLPNHFPDVEHWDADTIQEKVVQSAYEVLNAKTGVTNAAIGQVAFELAKAVLLDEKAIFSVSTTFTEGEYGASAPLCFATPTVVGRNGWEKRFIVPLNDWEEAKMQTSIDSILANIELAKESK</sequence>
<feature type="binding site" evidence="5">
    <location>
        <position position="100"/>
    </location>
    <ligand>
        <name>NAD(+)</name>
        <dbReference type="ChEBI" id="CHEBI:57540"/>
    </ligand>
</feature>
<dbReference type="Pfam" id="PF02866">
    <property type="entry name" value="Ldh_1_C"/>
    <property type="match status" value="1"/>
</dbReference>
<dbReference type="InterPro" id="IPR001557">
    <property type="entry name" value="L-lactate/malate_DH"/>
</dbReference>
<feature type="active site" description="Proton acceptor" evidence="4">
    <location>
        <position position="180"/>
    </location>
</feature>
<evidence type="ECO:0000256" key="1">
    <source>
        <dbReference type="ARBA" id="ARBA00006054"/>
    </source>
</evidence>
<dbReference type="Gene3D" id="3.40.50.720">
    <property type="entry name" value="NAD(P)-binding Rossmann-like Domain"/>
    <property type="match status" value="1"/>
</dbReference>
<dbReference type="Gene3D" id="3.90.110.10">
    <property type="entry name" value="Lactate dehydrogenase/glycoside hydrolase, family 4, C-terminal"/>
    <property type="match status" value="1"/>
</dbReference>
<evidence type="ECO:0000256" key="6">
    <source>
        <dbReference type="RuleBase" id="RU003369"/>
    </source>
</evidence>
<dbReference type="GO" id="GO:0004459">
    <property type="term" value="F:L-lactate dehydrogenase (NAD+) activity"/>
    <property type="evidence" value="ECO:0007669"/>
    <property type="project" value="TreeGrafter"/>
</dbReference>
<accession>A0A347WN02</accession>
<evidence type="ECO:0000256" key="4">
    <source>
        <dbReference type="PIRSR" id="PIRSR000102-1"/>
    </source>
</evidence>
<dbReference type="OrthoDB" id="9802969at2"/>
<feature type="binding site" evidence="5">
    <location>
        <position position="35"/>
    </location>
    <ligand>
        <name>NAD(+)</name>
        <dbReference type="ChEBI" id="CHEBI:57540"/>
    </ligand>
</feature>
<dbReference type="InterPro" id="IPR036291">
    <property type="entry name" value="NAD(P)-bd_dom_sf"/>
</dbReference>
<dbReference type="PIRSF" id="PIRSF000102">
    <property type="entry name" value="Lac_mal_DH"/>
    <property type="match status" value="1"/>
</dbReference>
<dbReference type="PRINTS" id="PR00086">
    <property type="entry name" value="LLDHDRGNASE"/>
</dbReference>
<organism evidence="9 10">
    <name type="scientific">Suicoccus acidiformans</name>
    <dbReference type="NCBI Taxonomy" id="2036206"/>
    <lineage>
        <taxon>Bacteria</taxon>
        <taxon>Bacillati</taxon>
        <taxon>Bacillota</taxon>
        <taxon>Bacilli</taxon>
        <taxon>Lactobacillales</taxon>
        <taxon>Aerococcaceae</taxon>
        <taxon>Suicoccus</taxon>
    </lineage>
</organism>
<dbReference type="SUPFAM" id="SSF51735">
    <property type="entry name" value="NAD(P)-binding Rossmann-fold domains"/>
    <property type="match status" value="1"/>
</dbReference>
<dbReference type="GO" id="GO:0006089">
    <property type="term" value="P:lactate metabolic process"/>
    <property type="evidence" value="ECO:0007669"/>
    <property type="project" value="TreeGrafter"/>
</dbReference>